<comment type="caution">
    <text evidence="1">The sequence shown here is derived from an EMBL/GenBank/DDBJ whole genome shotgun (WGS) entry which is preliminary data.</text>
</comment>
<reference evidence="1 2" key="1">
    <citation type="submission" date="2024-02" db="EMBL/GenBank/DDBJ databases">
        <title>New especies of Spiribacter isolated from saline water.</title>
        <authorList>
            <person name="Leon M.J."/>
            <person name="De La Haba R."/>
            <person name="Sanchez-Porro C."/>
            <person name="Ventosa A."/>
        </authorList>
    </citation>
    <scope>NUCLEOTIDE SEQUENCE [LARGE SCALE GENOMIC DNA]</scope>
    <source>
        <strain evidence="2">ag22IC4-227</strain>
    </source>
</reference>
<organism evidence="1 2">
    <name type="scientific">Spiribacter onubensis</name>
    <dbReference type="NCBI Taxonomy" id="3122420"/>
    <lineage>
        <taxon>Bacteria</taxon>
        <taxon>Pseudomonadati</taxon>
        <taxon>Pseudomonadota</taxon>
        <taxon>Gammaproteobacteria</taxon>
        <taxon>Chromatiales</taxon>
        <taxon>Ectothiorhodospiraceae</taxon>
        <taxon>Spiribacter</taxon>
    </lineage>
</organism>
<name>A0ABV3SDY2_9GAMM</name>
<dbReference type="EMBL" id="JBAKFJ010000002">
    <property type="protein sequence ID" value="MEX0387244.1"/>
    <property type="molecule type" value="Genomic_DNA"/>
</dbReference>
<evidence type="ECO:0000313" key="2">
    <source>
        <dbReference type="Proteomes" id="UP001556653"/>
    </source>
</evidence>
<evidence type="ECO:0008006" key="3">
    <source>
        <dbReference type="Google" id="ProtNLM"/>
    </source>
</evidence>
<dbReference type="Proteomes" id="UP001556653">
    <property type="component" value="Unassembled WGS sequence"/>
</dbReference>
<keyword evidence="2" id="KW-1185">Reference proteome</keyword>
<dbReference type="RefSeq" id="WP_367967893.1">
    <property type="nucleotide sequence ID" value="NZ_JBAKFJ010000002.1"/>
</dbReference>
<sequence length="78" mass="8610">MPLLISDANVLIDLEVGNLLACAFALPYELSTPDILYADDLAEHHPNLPQLGLQLRELDGDGIDMAADFRRRHRGVSL</sequence>
<evidence type="ECO:0000313" key="1">
    <source>
        <dbReference type="EMBL" id="MEX0387244.1"/>
    </source>
</evidence>
<accession>A0ABV3SDY2</accession>
<proteinExistence type="predicted"/>
<protein>
    <recommendedName>
        <fullName evidence="3">PIN domain-containing protein</fullName>
    </recommendedName>
</protein>
<gene>
    <name evidence="1" type="ORF">V6X64_09610</name>
</gene>